<accession>A0ABR9BA68</accession>
<comment type="caution">
    <text evidence="2">The sequence shown here is derived from an EMBL/GenBank/DDBJ whole genome shotgun (WGS) entry which is preliminary data.</text>
</comment>
<evidence type="ECO:0000313" key="3">
    <source>
        <dbReference type="Proteomes" id="UP000603602"/>
    </source>
</evidence>
<dbReference type="InterPro" id="IPR002744">
    <property type="entry name" value="MIP18-like"/>
</dbReference>
<dbReference type="Pfam" id="PF01883">
    <property type="entry name" value="FeS_assembly_P"/>
    <property type="match status" value="1"/>
</dbReference>
<dbReference type="PANTHER" id="PTHR42831">
    <property type="entry name" value="FE-S PROTEIN MATURATION AUXILIARY FACTOR YITW"/>
    <property type="match status" value="1"/>
</dbReference>
<dbReference type="EMBL" id="JACYTO010000001">
    <property type="protein sequence ID" value="MBD8502928.1"/>
    <property type="molecule type" value="Genomic_DNA"/>
</dbReference>
<dbReference type="Gene3D" id="3.30.300.130">
    <property type="entry name" value="Fe-S cluster assembly (FSCA)"/>
    <property type="match status" value="1"/>
</dbReference>
<feature type="domain" description="MIP18 family-like" evidence="1">
    <location>
        <begin position="12"/>
        <end position="76"/>
    </location>
</feature>
<gene>
    <name evidence="2" type="ORF">IFO67_08545</name>
</gene>
<dbReference type="Proteomes" id="UP000603602">
    <property type="component" value="Unassembled WGS sequence"/>
</dbReference>
<dbReference type="RefSeq" id="WP_187717674.1">
    <property type="nucleotide sequence ID" value="NZ_JACTAH010000001.1"/>
</dbReference>
<reference evidence="3" key="1">
    <citation type="submission" date="2023-07" db="EMBL/GenBank/DDBJ databases">
        <title>Thauera sp. CAU 1555 isolated from sand of Yaerae Beach.</title>
        <authorList>
            <person name="Kim W."/>
        </authorList>
    </citation>
    <scope>NUCLEOTIDE SEQUENCE [LARGE SCALE GENOMIC DNA]</scope>
    <source>
        <strain evidence="3">CAU 1555</strain>
    </source>
</reference>
<sequence length="108" mass="12115">MSKEPAFDESFIRDLLRQVIDPEVGINIVDLGLIYGIDVSPELVSIRMTMTSPACPMGEMILDDIDRVLDAALPKEIRIDLALVWDPPWTPERMDGSARAHFGWKPGH</sequence>
<keyword evidence="3" id="KW-1185">Reference proteome</keyword>
<name>A0ABR9BA68_9RHOO</name>
<protein>
    <submittedName>
        <fullName evidence="2">Metal-sulfur cluster assembly factor</fullName>
    </submittedName>
</protein>
<dbReference type="PANTHER" id="PTHR42831:SF1">
    <property type="entry name" value="FE-S PROTEIN MATURATION AUXILIARY FACTOR YITW"/>
    <property type="match status" value="1"/>
</dbReference>
<dbReference type="SUPFAM" id="SSF117916">
    <property type="entry name" value="Fe-S cluster assembly (FSCA) domain-like"/>
    <property type="match status" value="1"/>
</dbReference>
<dbReference type="InterPro" id="IPR034904">
    <property type="entry name" value="FSCA_dom_sf"/>
</dbReference>
<evidence type="ECO:0000259" key="1">
    <source>
        <dbReference type="Pfam" id="PF01883"/>
    </source>
</evidence>
<proteinExistence type="predicted"/>
<organism evidence="2 3">
    <name type="scientific">Thauera sedimentorum</name>
    <dbReference type="NCBI Taxonomy" id="2767595"/>
    <lineage>
        <taxon>Bacteria</taxon>
        <taxon>Pseudomonadati</taxon>
        <taxon>Pseudomonadota</taxon>
        <taxon>Betaproteobacteria</taxon>
        <taxon>Rhodocyclales</taxon>
        <taxon>Zoogloeaceae</taxon>
        <taxon>Thauera</taxon>
    </lineage>
</organism>
<evidence type="ECO:0000313" key="2">
    <source>
        <dbReference type="EMBL" id="MBD8502928.1"/>
    </source>
</evidence>
<dbReference type="InterPro" id="IPR052339">
    <property type="entry name" value="Fe-S_Maturation_MIP18"/>
</dbReference>